<evidence type="ECO:0000313" key="1">
    <source>
        <dbReference type="EMBL" id="GIY12552.1"/>
    </source>
</evidence>
<proteinExistence type="predicted"/>
<gene>
    <name evidence="1" type="primary">AVEN_264228_1</name>
    <name evidence="1" type="ORF">CEXT_276941</name>
</gene>
<evidence type="ECO:0000313" key="2">
    <source>
        <dbReference type="Proteomes" id="UP001054945"/>
    </source>
</evidence>
<keyword evidence="2" id="KW-1185">Reference proteome</keyword>
<organism evidence="1 2">
    <name type="scientific">Caerostris extrusa</name>
    <name type="common">Bark spider</name>
    <name type="synonym">Caerostris bankana</name>
    <dbReference type="NCBI Taxonomy" id="172846"/>
    <lineage>
        <taxon>Eukaryota</taxon>
        <taxon>Metazoa</taxon>
        <taxon>Ecdysozoa</taxon>
        <taxon>Arthropoda</taxon>
        <taxon>Chelicerata</taxon>
        <taxon>Arachnida</taxon>
        <taxon>Araneae</taxon>
        <taxon>Araneomorphae</taxon>
        <taxon>Entelegynae</taxon>
        <taxon>Araneoidea</taxon>
        <taxon>Araneidae</taxon>
        <taxon>Caerostris</taxon>
    </lineage>
</organism>
<comment type="caution">
    <text evidence="1">The sequence shown here is derived from an EMBL/GenBank/DDBJ whole genome shotgun (WGS) entry which is preliminary data.</text>
</comment>
<dbReference type="AlphaFoldDB" id="A0AAV4QWU3"/>
<protein>
    <submittedName>
        <fullName evidence="1">Uncharacterized protein</fullName>
    </submittedName>
</protein>
<name>A0AAV4QWU3_CAEEX</name>
<reference evidence="1 2" key="1">
    <citation type="submission" date="2021-06" db="EMBL/GenBank/DDBJ databases">
        <title>Caerostris extrusa draft genome.</title>
        <authorList>
            <person name="Kono N."/>
            <person name="Arakawa K."/>
        </authorList>
    </citation>
    <scope>NUCLEOTIDE SEQUENCE [LARGE SCALE GENOMIC DNA]</scope>
</reference>
<accession>A0AAV4QWU3</accession>
<dbReference type="Proteomes" id="UP001054945">
    <property type="component" value="Unassembled WGS sequence"/>
</dbReference>
<dbReference type="EMBL" id="BPLR01006805">
    <property type="protein sequence ID" value="GIY12552.1"/>
    <property type="molecule type" value="Genomic_DNA"/>
</dbReference>
<sequence length="118" mass="12548">MTIPVGSMALAIPFHDLVMQKSCRAVRGRRGSVSGGVGGSVRGAAPGGSGSPFFWSTDRALPKLPPIEQVRCACALFTVRQFPESTESMRRGKGSRGIHCACSASSASILNERNQRER</sequence>